<dbReference type="GO" id="GO:0004713">
    <property type="term" value="F:protein tyrosine kinase activity"/>
    <property type="evidence" value="ECO:0007669"/>
    <property type="project" value="UniProtKB-KW"/>
</dbReference>
<feature type="domain" description="AAA" evidence="7">
    <location>
        <begin position="52"/>
        <end position="165"/>
    </location>
</feature>
<name>C7N5W9_SLAHD</name>
<dbReference type="EMBL" id="CP001684">
    <property type="protein sequence ID" value="ACV22304.1"/>
    <property type="molecule type" value="Genomic_DNA"/>
</dbReference>
<dbReference type="SUPFAM" id="SSF52540">
    <property type="entry name" value="P-loop containing nucleoside triphosphate hydrolases"/>
    <property type="match status" value="1"/>
</dbReference>
<protein>
    <submittedName>
        <fullName evidence="8">Capsular exopolysaccharide biosynthesis protein</fullName>
    </submittedName>
</protein>
<keyword evidence="1" id="KW-0808">Transferase</keyword>
<dbReference type="CDD" id="cd05387">
    <property type="entry name" value="BY-kinase"/>
    <property type="match status" value="1"/>
</dbReference>
<evidence type="ECO:0000259" key="7">
    <source>
        <dbReference type="Pfam" id="PF13614"/>
    </source>
</evidence>
<evidence type="ECO:0000256" key="4">
    <source>
        <dbReference type="ARBA" id="ARBA00022840"/>
    </source>
</evidence>
<dbReference type="Pfam" id="PF13614">
    <property type="entry name" value="AAA_31"/>
    <property type="match status" value="1"/>
</dbReference>
<dbReference type="InterPro" id="IPR050445">
    <property type="entry name" value="Bact_polysacc_biosynth/exp"/>
</dbReference>
<dbReference type="PANTHER" id="PTHR32309:SF31">
    <property type="entry name" value="CAPSULAR EXOPOLYSACCHARIDE FAMILY"/>
    <property type="match status" value="1"/>
</dbReference>
<evidence type="ECO:0000256" key="3">
    <source>
        <dbReference type="ARBA" id="ARBA00022777"/>
    </source>
</evidence>
<organism evidence="8 9">
    <name type="scientific">Slackia heliotrinireducens (strain ATCC 29202 / DSM 20476 / NCTC 11029 / RHS 1)</name>
    <name type="common">Peptococcus heliotrinreducens</name>
    <dbReference type="NCBI Taxonomy" id="471855"/>
    <lineage>
        <taxon>Bacteria</taxon>
        <taxon>Bacillati</taxon>
        <taxon>Actinomycetota</taxon>
        <taxon>Coriobacteriia</taxon>
        <taxon>Eggerthellales</taxon>
        <taxon>Eggerthellaceae</taxon>
        <taxon>Slackia</taxon>
    </lineage>
</organism>
<dbReference type="NCBIfam" id="TIGR01007">
    <property type="entry name" value="eps_fam"/>
    <property type="match status" value="1"/>
</dbReference>
<evidence type="ECO:0000256" key="6">
    <source>
        <dbReference type="SAM" id="MobiDB-lite"/>
    </source>
</evidence>
<dbReference type="InterPro" id="IPR027417">
    <property type="entry name" value="P-loop_NTPase"/>
</dbReference>
<dbReference type="PANTHER" id="PTHR32309">
    <property type="entry name" value="TYROSINE-PROTEIN KINASE"/>
    <property type="match status" value="1"/>
</dbReference>
<evidence type="ECO:0000256" key="2">
    <source>
        <dbReference type="ARBA" id="ARBA00022741"/>
    </source>
</evidence>
<dbReference type="Gene3D" id="3.40.50.300">
    <property type="entry name" value="P-loop containing nucleotide triphosphate hydrolases"/>
    <property type="match status" value="1"/>
</dbReference>
<dbReference type="InterPro" id="IPR025669">
    <property type="entry name" value="AAA_dom"/>
</dbReference>
<dbReference type="RefSeq" id="WP_012798407.1">
    <property type="nucleotide sequence ID" value="NC_013165.1"/>
</dbReference>
<dbReference type="GO" id="GO:0005524">
    <property type="term" value="F:ATP binding"/>
    <property type="evidence" value="ECO:0007669"/>
    <property type="project" value="UniProtKB-KW"/>
</dbReference>
<dbReference type="Proteomes" id="UP000002026">
    <property type="component" value="Chromosome"/>
</dbReference>
<accession>C7N5W9</accession>
<keyword evidence="5" id="KW-0829">Tyrosine-protein kinase</keyword>
<dbReference type="KEGG" id="shi:Shel_12770"/>
<keyword evidence="9" id="KW-1185">Reference proteome</keyword>
<dbReference type="eggNOG" id="COG0489">
    <property type="taxonomic scope" value="Bacteria"/>
</dbReference>
<gene>
    <name evidence="8" type="ordered locus">Shel_12770</name>
</gene>
<dbReference type="AlphaFoldDB" id="C7N5W9"/>
<feature type="region of interest" description="Disordered" evidence="6">
    <location>
        <begin position="253"/>
        <end position="279"/>
    </location>
</feature>
<evidence type="ECO:0000256" key="1">
    <source>
        <dbReference type="ARBA" id="ARBA00022679"/>
    </source>
</evidence>
<keyword evidence="2" id="KW-0547">Nucleotide-binding</keyword>
<reference evidence="8 9" key="1">
    <citation type="journal article" date="2009" name="Stand. Genomic Sci.">
        <title>Complete genome sequence of Slackia heliotrinireducens type strain (RHS 1).</title>
        <authorList>
            <person name="Pukall R."/>
            <person name="Lapidus A."/>
            <person name="Nolan M."/>
            <person name="Copeland A."/>
            <person name="Glavina Del Rio T."/>
            <person name="Lucas S."/>
            <person name="Chen F."/>
            <person name="Tice H."/>
            <person name="Cheng J.F."/>
            <person name="Chertkov O."/>
            <person name="Bruce D."/>
            <person name="Goodwin L."/>
            <person name="Kuske C."/>
            <person name="Brettin T."/>
            <person name="Detter J.C."/>
            <person name="Han C."/>
            <person name="Pitluck S."/>
            <person name="Pati A."/>
            <person name="Mavrommatis K."/>
            <person name="Ivanova N."/>
            <person name="Ovchinnikova G."/>
            <person name="Chen A."/>
            <person name="Palaniappan K."/>
            <person name="Schneider S."/>
            <person name="Rohde M."/>
            <person name="Chain P."/>
            <person name="D'haeseleer P."/>
            <person name="Goker M."/>
            <person name="Bristow J."/>
            <person name="Eisen J.A."/>
            <person name="Markowitz V."/>
            <person name="Kyrpides N.C."/>
            <person name="Klenk H.P."/>
            <person name="Hugenholtz P."/>
        </authorList>
    </citation>
    <scope>NUCLEOTIDE SEQUENCE [LARGE SCALE GENOMIC DNA]</scope>
    <source>
        <strain evidence="9">ATCC 29202 / DSM 20476 / NCTC 11029 / RHS 1</strain>
    </source>
</reference>
<evidence type="ECO:0000313" key="9">
    <source>
        <dbReference type="Proteomes" id="UP000002026"/>
    </source>
</evidence>
<evidence type="ECO:0000256" key="5">
    <source>
        <dbReference type="ARBA" id="ARBA00023137"/>
    </source>
</evidence>
<sequence>MAGRKKKVKNLRPTLDIAQSTGIRNAASTLLANIDFSSVDKPIQSICITSATPNEGKTTTALSLAAAIGQSGRTCLLIEGDMRRRSLRAALNVHPTAGLHAVLTGASTIDNAVVGTSLMNVYFLDAEPGIPNPEAIISSKHFKAMLEQLCRTFNFVIFDTPPVAAFADAVVLSRLVDGTILVLREGQTKRQDALLATEQMQSVGANLLGIVLNGVKAGSGGGYDYYYGYYYEEKTVPEGSPEAVEALKTAAKYTSGSAKKKPASKSPISAVKIGRHGKE</sequence>
<keyword evidence="3" id="KW-0418">Kinase</keyword>
<evidence type="ECO:0000313" key="8">
    <source>
        <dbReference type="EMBL" id="ACV22304.1"/>
    </source>
</evidence>
<dbReference type="STRING" id="471855.Shel_12770"/>
<dbReference type="HOGENOM" id="CLU_052027_2_0_11"/>
<dbReference type="InterPro" id="IPR005702">
    <property type="entry name" value="Wzc-like_C"/>
</dbReference>
<proteinExistence type="predicted"/>
<keyword evidence="4" id="KW-0067">ATP-binding</keyword>